<proteinExistence type="predicted"/>
<accession>A0ABV6A1M4</accession>
<dbReference type="RefSeq" id="WP_377856457.1">
    <property type="nucleotide sequence ID" value="NZ_JBHLZU010000019.1"/>
</dbReference>
<protein>
    <submittedName>
        <fullName evidence="1">Enduracididine biosynthesis enzyme MppR</fullName>
    </submittedName>
</protein>
<dbReference type="Pfam" id="PF06314">
    <property type="entry name" value="ADC"/>
    <property type="match status" value="1"/>
</dbReference>
<dbReference type="SUPFAM" id="SSF160104">
    <property type="entry name" value="Acetoacetate decarboxylase-like"/>
    <property type="match status" value="1"/>
</dbReference>
<sequence>MANPTVTGPRGYSLPLSPNGLSSMLTPPPWHFAGEVVMVDYRVDPERAARFLPPGLTLGADPGAAAAVFAEWNWCSDDGAELAEPQRCQFAEFLIFIACEHRGRPLARCPYAWVDKSVPMMRGWVQGMPKQLGSIHQTRPKLVGRTGPRPGEGGRFDGTLSVNGRRVVEASVTTRELVAKPPLLHDIPLVHTKTTPAWIDGEVPGTALVTSRVDGVEFSPIHTGPAQLRFLDMIDSDFAGLAPVEVGAGYTFHYAETLHGGELLD</sequence>
<dbReference type="EMBL" id="JBHLZU010000019">
    <property type="protein sequence ID" value="MFB9907042.1"/>
    <property type="molecule type" value="Genomic_DNA"/>
</dbReference>
<dbReference type="InterPro" id="IPR010451">
    <property type="entry name" value="Acetoacetate_decarboxylase"/>
</dbReference>
<gene>
    <name evidence="1" type="primary">mppR</name>
    <name evidence="1" type="ORF">ACFFQA_24170</name>
</gene>
<evidence type="ECO:0000313" key="2">
    <source>
        <dbReference type="Proteomes" id="UP001589693"/>
    </source>
</evidence>
<reference evidence="1 2" key="1">
    <citation type="submission" date="2024-09" db="EMBL/GenBank/DDBJ databases">
        <authorList>
            <person name="Sun Q."/>
            <person name="Mori K."/>
        </authorList>
    </citation>
    <scope>NUCLEOTIDE SEQUENCE [LARGE SCALE GENOMIC DNA]</scope>
    <source>
        <strain evidence="1 2">TBRC 7907</strain>
    </source>
</reference>
<evidence type="ECO:0000313" key="1">
    <source>
        <dbReference type="EMBL" id="MFB9907042.1"/>
    </source>
</evidence>
<dbReference type="Proteomes" id="UP001589693">
    <property type="component" value="Unassembled WGS sequence"/>
</dbReference>
<dbReference type="InterPro" id="IPR023375">
    <property type="entry name" value="ADC_dom_sf"/>
</dbReference>
<name>A0ABV6A1M4_9PSEU</name>
<organism evidence="1 2">
    <name type="scientific">Allokutzneria oryzae</name>
    <dbReference type="NCBI Taxonomy" id="1378989"/>
    <lineage>
        <taxon>Bacteria</taxon>
        <taxon>Bacillati</taxon>
        <taxon>Actinomycetota</taxon>
        <taxon>Actinomycetes</taxon>
        <taxon>Pseudonocardiales</taxon>
        <taxon>Pseudonocardiaceae</taxon>
        <taxon>Allokutzneria</taxon>
    </lineage>
</organism>
<dbReference type="InterPro" id="IPR031022">
    <property type="entry name" value="Endura_MppR"/>
</dbReference>
<comment type="caution">
    <text evidence="1">The sequence shown here is derived from an EMBL/GenBank/DDBJ whole genome shotgun (WGS) entry which is preliminary data.</text>
</comment>
<dbReference type="Gene3D" id="2.40.400.10">
    <property type="entry name" value="Acetoacetate decarboxylase-like"/>
    <property type="match status" value="1"/>
</dbReference>
<dbReference type="NCBIfam" id="TIGR04460">
    <property type="entry name" value="endura_MppR"/>
    <property type="match status" value="1"/>
</dbReference>
<keyword evidence="2" id="KW-1185">Reference proteome</keyword>